<dbReference type="EMBL" id="JAKJXO020000007">
    <property type="protein sequence ID" value="KAL1602743.1"/>
    <property type="molecule type" value="Genomic_DNA"/>
</dbReference>
<feature type="compositionally biased region" description="Polar residues" evidence="1">
    <location>
        <begin position="194"/>
        <end position="204"/>
    </location>
</feature>
<dbReference type="Proteomes" id="UP001521785">
    <property type="component" value="Unassembled WGS sequence"/>
</dbReference>
<reference evidence="2 3" key="1">
    <citation type="submission" date="2024-02" db="EMBL/GenBank/DDBJ databases">
        <title>De novo assembly and annotation of 12 fungi associated with fruit tree decline syndrome in Ontario, Canada.</title>
        <authorList>
            <person name="Sulman M."/>
            <person name="Ellouze W."/>
            <person name="Ilyukhin E."/>
        </authorList>
    </citation>
    <scope>NUCLEOTIDE SEQUENCE [LARGE SCALE GENOMIC DNA]</scope>
    <source>
        <strain evidence="2 3">M42-189</strain>
    </source>
</reference>
<feature type="compositionally biased region" description="Polar residues" evidence="1">
    <location>
        <begin position="173"/>
        <end position="183"/>
    </location>
</feature>
<feature type="region of interest" description="Disordered" evidence="1">
    <location>
        <begin position="156"/>
        <end position="228"/>
    </location>
</feature>
<feature type="compositionally biased region" description="Basic and acidic residues" evidence="1">
    <location>
        <begin position="272"/>
        <end position="286"/>
    </location>
</feature>
<evidence type="ECO:0000313" key="2">
    <source>
        <dbReference type="EMBL" id="KAL1602743.1"/>
    </source>
</evidence>
<feature type="region of interest" description="Disordered" evidence="1">
    <location>
        <begin position="252"/>
        <end position="286"/>
    </location>
</feature>
<feature type="compositionally biased region" description="Polar residues" evidence="1">
    <location>
        <begin position="1"/>
        <end position="10"/>
    </location>
</feature>
<keyword evidence="3" id="KW-1185">Reference proteome</keyword>
<name>A0ABR3REW6_9PLEO</name>
<feature type="region of interest" description="Disordered" evidence="1">
    <location>
        <begin position="1"/>
        <end position="138"/>
    </location>
</feature>
<protein>
    <recommendedName>
        <fullName evidence="4">BZIP domain-containing protein</fullName>
    </recommendedName>
</protein>
<sequence>MPPTTLSASHPSPKRKRDQPPPIPLLNTALRPASTPPTGSPTLSGSDSPRNAVADQLRGMSLSTITAIPMNPLSPTDDTVHKKPKLEVGRADSGMSLAEHLKGPKSNTTQAAGAKNTNTTTALESGSREVPETPQAYIQPRILSDIAAFAQPTAFVSSPIDTPSHKKQIRNKGPSTSNTASQPRQRKKSPSPPLSTLTWQNNEITGHLADPSEDPDDDGTGLNGIGFRPTPAIAYVRAQKRKQQILDWKAREAREARAKRSERRRRGIGGRSSREPTVERELSPRTEIDARRSVKFAV</sequence>
<organism evidence="2 3">
    <name type="scientific">Paraconiothyrium brasiliense</name>
    <dbReference type="NCBI Taxonomy" id="300254"/>
    <lineage>
        <taxon>Eukaryota</taxon>
        <taxon>Fungi</taxon>
        <taxon>Dikarya</taxon>
        <taxon>Ascomycota</taxon>
        <taxon>Pezizomycotina</taxon>
        <taxon>Dothideomycetes</taxon>
        <taxon>Pleosporomycetidae</taxon>
        <taxon>Pleosporales</taxon>
        <taxon>Massarineae</taxon>
        <taxon>Didymosphaeriaceae</taxon>
        <taxon>Paraconiothyrium</taxon>
    </lineage>
</organism>
<accession>A0ABR3REW6</accession>
<proteinExistence type="predicted"/>
<feature type="compositionally biased region" description="Basic and acidic residues" evidence="1">
    <location>
        <begin position="78"/>
        <end position="90"/>
    </location>
</feature>
<evidence type="ECO:0000313" key="3">
    <source>
        <dbReference type="Proteomes" id="UP001521785"/>
    </source>
</evidence>
<gene>
    <name evidence="2" type="ORF">SLS60_006164</name>
</gene>
<feature type="compositionally biased region" description="Polar residues" evidence="1">
    <location>
        <begin position="40"/>
        <end position="49"/>
    </location>
</feature>
<comment type="caution">
    <text evidence="2">The sequence shown here is derived from an EMBL/GenBank/DDBJ whole genome shotgun (WGS) entry which is preliminary data.</text>
</comment>
<evidence type="ECO:0008006" key="4">
    <source>
        <dbReference type="Google" id="ProtNLM"/>
    </source>
</evidence>
<evidence type="ECO:0000256" key="1">
    <source>
        <dbReference type="SAM" id="MobiDB-lite"/>
    </source>
</evidence>
<feature type="compositionally biased region" description="Low complexity" evidence="1">
    <location>
        <begin position="107"/>
        <end position="122"/>
    </location>
</feature>